<keyword evidence="8 12" id="KW-0413">Isomerase</keyword>
<dbReference type="Gene3D" id="1.10.4030.10">
    <property type="entry name" value="Porin chaperone SurA, peptide-binding domain"/>
    <property type="match status" value="1"/>
</dbReference>
<evidence type="ECO:0000256" key="11">
    <source>
        <dbReference type="ARBA" id="ARBA00042775"/>
    </source>
</evidence>
<evidence type="ECO:0000256" key="10">
    <source>
        <dbReference type="ARBA" id="ARBA00040743"/>
    </source>
</evidence>
<evidence type="ECO:0000256" key="12">
    <source>
        <dbReference type="PROSITE-ProRule" id="PRU00278"/>
    </source>
</evidence>
<dbReference type="AlphaFoldDB" id="A0A2U8GMG2"/>
<sequence length="630" mass="69343">MFEAVRTNPRVAQVILALLIVPFAFFGLDSYFTDGPGGGEVATVGGTPIMAVEFDQALREQQDRLRNSSDGPVDRSLLESEALRRAVIENLVNRRVLALYAAENRLVVTPAQLQQTISEVPSFQQDGRFSLERYEALLRAQGMTPAMFEARLAQDVRVQQLALPVGEGSFAAVASASRFLSAQLEEREVSELKFPVSRFASEVKLTDEAVQKYYDANGASFERPARVKVEYVVFDEAALQQQVSVSDEEIKAFYEENRSRFGQPEERQARHILIQVAADADEETVKKARAQADDIRARLKKDPSQFEALAEEFSQDPGSSSRGGDLGYFGRGMMVQAFEDAAFSQAKGEIGEVVRSDFGFHIIQVSNIRAESTRPFEAVREELRAELSKQAAGRRFAELAEQFSNIVYEQADSLKPVADLLKLPIQKSDWVPRDAEALGTHRNAQLIEAVFSDDAVKHRRNTQAIEVGGNTLISARVTDYEAAQRPPLEEVKSAIEKQLITEEAGRMAAEAGAAALAALQKGESVDGEWLATRKLQRGAPALPGNAMQAVFSASSVKLPAYAGVAQFGEGYSIYRIESINRPTLAADDPRVAAVVSQYSRVLAERDFAGLVAELRRRYEVSINLPAVQTN</sequence>
<dbReference type="Proteomes" id="UP000244930">
    <property type="component" value="Chromosome"/>
</dbReference>
<comment type="similarity">
    <text evidence="9">Belongs to the PpiD chaperone family.</text>
</comment>
<keyword evidence="3" id="KW-0997">Cell inner membrane</keyword>
<accession>A0A2U8GMG2</accession>
<dbReference type="EMBL" id="CP022187">
    <property type="protein sequence ID" value="AWI74678.1"/>
    <property type="molecule type" value="Genomic_DNA"/>
</dbReference>
<feature type="domain" description="PpiC" evidence="14">
    <location>
        <begin position="264"/>
        <end position="367"/>
    </location>
</feature>
<dbReference type="PANTHER" id="PTHR47529">
    <property type="entry name" value="PEPTIDYL-PROLYL CIS-TRANS ISOMERASE D"/>
    <property type="match status" value="1"/>
</dbReference>
<evidence type="ECO:0000313" key="16">
    <source>
        <dbReference type="Proteomes" id="UP000244930"/>
    </source>
</evidence>
<evidence type="ECO:0000256" key="7">
    <source>
        <dbReference type="ARBA" id="ARBA00023186"/>
    </source>
</evidence>
<evidence type="ECO:0000256" key="4">
    <source>
        <dbReference type="ARBA" id="ARBA00022692"/>
    </source>
</evidence>
<keyword evidence="12" id="KW-0697">Rotamase</keyword>
<evidence type="ECO:0000313" key="15">
    <source>
        <dbReference type="EMBL" id="AWI74678.1"/>
    </source>
</evidence>
<organism evidence="15 16">
    <name type="scientific">Parazoarcus communis</name>
    <dbReference type="NCBI Taxonomy" id="41977"/>
    <lineage>
        <taxon>Bacteria</taxon>
        <taxon>Pseudomonadati</taxon>
        <taxon>Pseudomonadota</taxon>
        <taxon>Betaproteobacteria</taxon>
        <taxon>Rhodocyclales</taxon>
        <taxon>Zoogloeaceae</taxon>
        <taxon>Parazoarcus</taxon>
    </lineage>
</organism>
<keyword evidence="2" id="KW-1003">Cell membrane</keyword>
<protein>
    <recommendedName>
        <fullName evidence="10">Periplasmic chaperone PpiD</fullName>
    </recommendedName>
    <alternativeName>
        <fullName evidence="11">Periplasmic folding chaperone</fullName>
    </alternativeName>
</protein>
<evidence type="ECO:0000256" key="2">
    <source>
        <dbReference type="ARBA" id="ARBA00022475"/>
    </source>
</evidence>
<keyword evidence="4 13" id="KW-0812">Transmembrane</keyword>
<evidence type="ECO:0000256" key="13">
    <source>
        <dbReference type="SAM" id="Phobius"/>
    </source>
</evidence>
<dbReference type="GO" id="GO:0003755">
    <property type="term" value="F:peptidyl-prolyl cis-trans isomerase activity"/>
    <property type="evidence" value="ECO:0007669"/>
    <property type="project" value="UniProtKB-KW"/>
</dbReference>
<dbReference type="InterPro" id="IPR052029">
    <property type="entry name" value="PpiD_chaperone"/>
</dbReference>
<dbReference type="Pfam" id="PF13616">
    <property type="entry name" value="Rotamase_3"/>
    <property type="match status" value="1"/>
</dbReference>
<evidence type="ECO:0000256" key="1">
    <source>
        <dbReference type="ARBA" id="ARBA00004382"/>
    </source>
</evidence>
<dbReference type="InterPro" id="IPR000297">
    <property type="entry name" value="PPIase_PpiC"/>
</dbReference>
<evidence type="ECO:0000256" key="9">
    <source>
        <dbReference type="ARBA" id="ARBA00038408"/>
    </source>
</evidence>
<keyword evidence="7" id="KW-0143">Chaperone</keyword>
<evidence type="ECO:0000256" key="8">
    <source>
        <dbReference type="ARBA" id="ARBA00023235"/>
    </source>
</evidence>
<proteinExistence type="inferred from homology"/>
<dbReference type="KEGG" id="acom:CEW83_05185"/>
<dbReference type="InterPro" id="IPR023058">
    <property type="entry name" value="PPIase_PpiC_CS"/>
</dbReference>
<dbReference type="PANTHER" id="PTHR47529:SF1">
    <property type="entry name" value="PERIPLASMIC CHAPERONE PPID"/>
    <property type="match status" value="1"/>
</dbReference>
<dbReference type="SUPFAM" id="SSF54534">
    <property type="entry name" value="FKBP-like"/>
    <property type="match status" value="1"/>
</dbReference>
<keyword evidence="16" id="KW-1185">Reference proteome</keyword>
<comment type="subcellular location">
    <subcellularLocation>
        <location evidence="1">Cell inner membrane</location>
        <topology evidence="1">Single-pass type II membrane protein</topology>
        <orientation evidence="1">Periplasmic side</orientation>
    </subcellularLocation>
</comment>
<dbReference type="RefSeq" id="WP_108948385.1">
    <property type="nucleotide sequence ID" value="NZ_CP022187.1"/>
</dbReference>
<evidence type="ECO:0000256" key="5">
    <source>
        <dbReference type="ARBA" id="ARBA00022989"/>
    </source>
</evidence>
<dbReference type="InterPro" id="IPR046357">
    <property type="entry name" value="PPIase_dom_sf"/>
</dbReference>
<dbReference type="PROSITE" id="PS01096">
    <property type="entry name" value="PPIC_PPIASE_1"/>
    <property type="match status" value="1"/>
</dbReference>
<reference evidence="15 16" key="1">
    <citation type="submission" date="2017-06" db="EMBL/GenBank/DDBJ databases">
        <title>Azoarcus.</title>
        <authorList>
            <person name="Woo J.-H."/>
            <person name="Kim H.-S."/>
        </authorList>
    </citation>
    <scope>NUCLEOTIDE SEQUENCE [LARGE SCALE GENOMIC DNA]</scope>
    <source>
        <strain evidence="15 16">TSPY31</strain>
    </source>
</reference>
<evidence type="ECO:0000256" key="3">
    <source>
        <dbReference type="ARBA" id="ARBA00022519"/>
    </source>
</evidence>
<dbReference type="Pfam" id="PF13624">
    <property type="entry name" value="SurA_N_3"/>
    <property type="match status" value="1"/>
</dbReference>
<evidence type="ECO:0000259" key="14">
    <source>
        <dbReference type="PROSITE" id="PS50198"/>
    </source>
</evidence>
<keyword evidence="6 13" id="KW-0472">Membrane</keyword>
<evidence type="ECO:0000256" key="6">
    <source>
        <dbReference type="ARBA" id="ARBA00023136"/>
    </source>
</evidence>
<name>A0A2U8GMG2_9RHOO</name>
<dbReference type="PROSITE" id="PS50198">
    <property type="entry name" value="PPIC_PPIASE_2"/>
    <property type="match status" value="1"/>
</dbReference>
<dbReference type="SUPFAM" id="SSF109998">
    <property type="entry name" value="Triger factor/SurA peptide-binding domain-like"/>
    <property type="match status" value="1"/>
</dbReference>
<feature type="transmembrane region" description="Helical" evidence="13">
    <location>
        <begin position="12"/>
        <end position="32"/>
    </location>
</feature>
<dbReference type="GO" id="GO:0005886">
    <property type="term" value="C:plasma membrane"/>
    <property type="evidence" value="ECO:0007669"/>
    <property type="project" value="UniProtKB-SubCell"/>
</dbReference>
<dbReference type="Gene3D" id="3.10.50.40">
    <property type="match status" value="1"/>
</dbReference>
<gene>
    <name evidence="15" type="ORF">CEW83_05185</name>
</gene>
<keyword evidence="5 13" id="KW-1133">Transmembrane helix</keyword>
<dbReference type="InterPro" id="IPR027304">
    <property type="entry name" value="Trigger_fact/SurA_dom_sf"/>
</dbReference>